<feature type="domain" description="Glycosyl transferase family 1" evidence="3">
    <location>
        <begin position="190"/>
        <end position="296"/>
    </location>
</feature>
<dbReference type="AlphaFoldDB" id="A0A4R4E2I5"/>
<comment type="caution">
    <text evidence="4">The sequence shown here is derived from an EMBL/GenBank/DDBJ whole genome shotgun (WGS) entry which is preliminary data.</text>
</comment>
<dbReference type="OrthoDB" id="1116389at2"/>
<dbReference type="RefSeq" id="WP_131852182.1">
    <property type="nucleotide sequence ID" value="NZ_SKFH01000015.1"/>
</dbReference>
<keyword evidence="5" id="KW-1185">Reference proteome</keyword>
<evidence type="ECO:0000256" key="2">
    <source>
        <dbReference type="ARBA" id="ARBA00022679"/>
    </source>
</evidence>
<name>A0A4R4E2I5_9BACT</name>
<organism evidence="4 5">
    <name type="scientific">Flaviaesturariibacter aridisoli</name>
    <dbReference type="NCBI Taxonomy" id="2545761"/>
    <lineage>
        <taxon>Bacteria</taxon>
        <taxon>Pseudomonadati</taxon>
        <taxon>Bacteroidota</taxon>
        <taxon>Chitinophagia</taxon>
        <taxon>Chitinophagales</taxon>
        <taxon>Chitinophagaceae</taxon>
        <taxon>Flaviaestuariibacter</taxon>
    </lineage>
</organism>
<reference evidence="4 5" key="1">
    <citation type="submission" date="2019-03" db="EMBL/GenBank/DDBJ databases">
        <authorList>
            <person name="Kim M.K.M."/>
        </authorList>
    </citation>
    <scope>NUCLEOTIDE SEQUENCE [LARGE SCALE GENOMIC DNA]</scope>
    <source>
        <strain evidence="4 5">17J68-15</strain>
    </source>
</reference>
<dbReference type="PANTHER" id="PTHR12526">
    <property type="entry name" value="GLYCOSYLTRANSFERASE"/>
    <property type="match status" value="1"/>
</dbReference>
<keyword evidence="2 4" id="KW-0808">Transferase</keyword>
<dbReference type="EMBL" id="SKFH01000015">
    <property type="protein sequence ID" value="TCZ70613.1"/>
    <property type="molecule type" value="Genomic_DNA"/>
</dbReference>
<dbReference type="Gene3D" id="3.40.50.2000">
    <property type="entry name" value="Glycogen Phosphorylase B"/>
    <property type="match status" value="2"/>
</dbReference>
<dbReference type="SUPFAM" id="SSF53756">
    <property type="entry name" value="UDP-Glycosyltransferase/glycogen phosphorylase"/>
    <property type="match status" value="1"/>
</dbReference>
<dbReference type="CDD" id="cd03801">
    <property type="entry name" value="GT4_PimA-like"/>
    <property type="match status" value="1"/>
</dbReference>
<dbReference type="GO" id="GO:0016757">
    <property type="term" value="F:glycosyltransferase activity"/>
    <property type="evidence" value="ECO:0007669"/>
    <property type="project" value="UniProtKB-KW"/>
</dbReference>
<keyword evidence="1" id="KW-0328">Glycosyltransferase</keyword>
<accession>A0A4R4E2I5</accession>
<dbReference type="Pfam" id="PF00534">
    <property type="entry name" value="Glycos_transf_1"/>
    <property type="match status" value="1"/>
</dbReference>
<gene>
    <name evidence="4" type="ORF">E0486_10765</name>
</gene>
<evidence type="ECO:0000256" key="1">
    <source>
        <dbReference type="ARBA" id="ARBA00022676"/>
    </source>
</evidence>
<proteinExistence type="predicted"/>
<protein>
    <submittedName>
        <fullName evidence="4">Glycosyltransferase</fullName>
    </submittedName>
</protein>
<evidence type="ECO:0000259" key="3">
    <source>
        <dbReference type="Pfam" id="PF00534"/>
    </source>
</evidence>
<dbReference type="Proteomes" id="UP000295164">
    <property type="component" value="Unassembled WGS sequence"/>
</dbReference>
<evidence type="ECO:0000313" key="4">
    <source>
        <dbReference type="EMBL" id="TCZ70613.1"/>
    </source>
</evidence>
<dbReference type="InterPro" id="IPR001296">
    <property type="entry name" value="Glyco_trans_1"/>
</dbReference>
<sequence>MENKRNLIVLITPGFAASEDDSSCLPLQQALVRAWLRLAPGCTVAVLALHYPVHDGRYRVFGADVYPFNGRNRGHLRRWQRARSVYRCLDALHQEYHIRGIVSCWYGEAAALGNRFAHCHGLQHFCWLLGQDARAANPWPRRLRLPAGALVALSESLRATFAQHHGIRPAHVISPGVEPFQRVTDTSRTIDILGVGSLIPLKRWTVFIRIVGRLQAGRPGLRAVIAGAGPEECALRRQVEALGLSGHLLFAGELPHAAVLRLMAQARVLLHPSEYEGYSGVCQEALTVGTPVVSCCSPGGEDRRFWQTGCTEDALQQLVGAWLSENGIPPQRFSIDDTAHQWIALFAAGIGAGSSTNWSSPLAMAVKEKCS</sequence>
<evidence type="ECO:0000313" key="5">
    <source>
        <dbReference type="Proteomes" id="UP000295164"/>
    </source>
</evidence>
<dbReference type="PANTHER" id="PTHR12526:SF510">
    <property type="entry name" value="D-INOSITOL 3-PHOSPHATE GLYCOSYLTRANSFERASE"/>
    <property type="match status" value="1"/>
</dbReference>